<dbReference type="Pfam" id="PF00400">
    <property type="entry name" value="WD40"/>
    <property type="match status" value="2"/>
</dbReference>
<feature type="compositionally biased region" description="Low complexity" evidence="1">
    <location>
        <begin position="376"/>
        <end position="394"/>
    </location>
</feature>
<dbReference type="PANTHER" id="PTHR44090:SF1">
    <property type="entry name" value="SUPERKILLER COMPLEX PROTEIN 8"/>
    <property type="match status" value="1"/>
</dbReference>
<dbReference type="InterPro" id="IPR036322">
    <property type="entry name" value="WD40_repeat_dom_sf"/>
</dbReference>
<dbReference type="Gene3D" id="2.130.10.10">
    <property type="entry name" value="YVTN repeat-like/Quinoprotein amine dehydrogenase"/>
    <property type="match status" value="2"/>
</dbReference>
<dbReference type="InterPro" id="IPR015943">
    <property type="entry name" value="WD40/YVTN_repeat-like_dom_sf"/>
</dbReference>
<protein>
    <submittedName>
        <fullName evidence="2">Uncharacterized protein</fullName>
    </submittedName>
</protein>
<dbReference type="InterPro" id="IPR001680">
    <property type="entry name" value="WD40_rpt"/>
</dbReference>
<accession>A0A177V0T0</accession>
<dbReference type="GO" id="GO:0005634">
    <property type="term" value="C:nucleus"/>
    <property type="evidence" value="ECO:0007669"/>
    <property type="project" value="TreeGrafter"/>
</dbReference>
<dbReference type="EMBL" id="LWDD02000255">
    <property type="protein sequence ID" value="KAE8262294.1"/>
    <property type="molecule type" value="Genomic_DNA"/>
</dbReference>
<gene>
    <name evidence="2" type="ORF">A4X03_0g2565</name>
</gene>
<dbReference type="Proteomes" id="UP000077671">
    <property type="component" value="Unassembled WGS sequence"/>
</dbReference>
<dbReference type="SUPFAM" id="SSF50978">
    <property type="entry name" value="WD40 repeat-like"/>
    <property type="match status" value="1"/>
</dbReference>
<dbReference type="InterPro" id="IPR051510">
    <property type="entry name" value="SKI8"/>
</dbReference>
<dbReference type="InterPro" id="IPR019775">
    <property type="entry name" value="WD40_repeat_CS"/>
</dbReference>
<evidence type="ECO:0000313" key="2">
    <source>
        <dbReference type="EMBL" id="KAE8262294.1"/>
    </source>
</evidence>
<comment type="caution">
    <text evidence="2">The sequence shown here is derived from an EMBL/GenBank/DDBJ whole genome shotgun (WGS) entry which is preliminary data.</text>
</comment>
<dbReference type="SMART" id="SM00320">
    <property type="entry name" value="WD40"/>
    <property type="match status" value="5"/>
</dbReference>
<proteinExistence type="predicted"/>
<organism evidence="2 3">
    <name type="scientific">Tilletia caries</name>
    <name type="common">wheat bunt fungus</name>
    <dbReference type="NCBI Taxonomy" id="13290"/>
    <lineage>
        <taxon>Eukaryota</taxon>
        <taxon>Fungi</taxon>
        <taxon>Dikarya</taxon>
        <taxon>Basidiomycota</taxon>
        <taxon>Ustilaginomycotina</taxon>
        <taxon>Exobasidiomycetes</taxon>
        <taxon>Tilletiales</taxon>
        <taxon>Tilletiaceae</taxon>
        <taxon>Tilletia</taxon>
    </lineage>
</organism>
<feature type="compositionally biased region" description="Polar residues" evidence="1">
    <location>
        <begin position="400"/>
        <end position="409"/>
    </location>
</feature>
<evidence type="ECO:0000256" key="1">
    <source>
        <dbReference type="SAM" id="MobiDB-lite"/>
    </source>
</evidence>
<reference evidence="2" key="2">
    <citation type="journal article" date="2019" name="IMA Fungus">
        <title>Genome sequencing and comparison of five Tilletia species to identify candidate genes for the detection of regulated species infecting wheat.</title>
        <authorList>
            <person name="Nguyen H.D.T."/>
            <person name="Sultana T."/>
            <person name="Kesanakurti P."/>
            <person name="Hambleton S."/>
        </authorList>
    </citation>
    <scope>NUCLEOTIDE SEQUENCE</scope>
    <source>
        <strain evidence="2">DAOMC 238032</strain>
    </source>
</reference>
<evidence type="ECO:0000313" key="3">
    <source>
        <dbReference type="Proteomes" id="UP000077671"/>
    </source>
</evidence>
<dbReference type="AlphaFoldDB" id="A0A177V0T0"/>
<dbReference type="PROSITE" id="PS50294">
    <property type="entry name" value="WD_REPEATS_REGION"/>
    <property type="match status" value="1"/>
</dbReference>
<name>A0A177V0T0_9BASI</name>
<dbReference type="GO" id="GO:0032991">
    <property type="term" value="C:protein-containing complex"/>
    <property type="evidence" value="ECO:0007669"/>
    <property type="project" value="UniProtKB-ARBA"/>
</dbReference>
<dbReference type="PROSITE" id="PS00678">
    <property type="entry name" value="WD_REPEATS_1"/>
    <property type="match status" value="1"/>
</dbReference>
<feature type="compositionally biased region" description="Polar residues" evidence="1">
    <location>
        <begin position="350"/>
        <end position="375"/>
    </location>
</feature>
<feature type="compositionally biased region" description="Basic and acidic residues" evidence="1">
    <location>
        <begin position="463"/>
        <end position="473"/>
    </location>
</feature>
<feature type="region of interest" description="Disordered" evidence="1">
    <location>
        <begin position="350"/>
        <end position="429"/>
    </location>
</feature>
<sequence length="473" mass="48048">MSLQFFEYAASDRRRPLYSSAWADNGTLLTAGAEGKLEAWNPLTGHLLPTHLQPQTTALSPADGITSLSLSSASQAGSSAPHSSAGQLALTSSLGGTFALHSIPDSYSNSHGPRTLAHLTLSPEQAARSTFVSAIRPQGDLFVGTGLGGGAHVWKIAAADDVALEPLSADMGLGDDEARSAAKSGVAIEWGMSCAFNEDGSQLAIGTRSGLVNLYAVSNERIAHLSSIPSHAAPVRTLAFTPLGSSHLVAGSDDRLITVHDVRLPASASDAGAGGERMSNARWKEGGGGVVACLQGHSGWIRGVAPAKGSTGDRLIASVSQDGSVRLWDISLSPKTSVFSTPANLSNPLSSITWSPASSATKGNTGPDSEGSTNQSGVTGSASGAGTGSFATTSEGNLGASRSSKSVPNGDSEPHSGAQPSPQFPLLPSASPVLSFFRSASSVVCGPTGLEGQIGEEEALLEDVERRAEGAAE</sequence>
<dbReference type="PROSITE" id="PS50082">
    <property type="entry name" value="WD_REPEATS_2"/>
    <property type="match status" value="1"/>
</dbReference>
<dbReference type="PANTHER" id="PTHR44090">
    <property type="entry name" value="WD REPEAT-CONTAINING PROTEIN 61"/>
    <property type="match status" value="1"/>
</dbReference>
<reference evidence="2" key="1">
    <citation type="submission" date="2016-04" db="EMBL/GenBank/DDBJ databases">
        <authorList>
            <person name="Nguyen H.D."/>
            <person name="Kesanakurti P."/>
            <person name="Cullis J."/>
            <person name="Levesque C.A."/>
            <person name="Hambleton S."/>
        </authorList>
    </citation>
    <scope>NUCLEOTIDE SEQUENCE</scope>
    <source>
        <strain evidence="2">DAOMC 238032</strain>
    </source>
</reference>
<feature type="region of interest" description="Disordered" evidence="1">
    <location>
        <begin position="445"/>
        <end position="473"/>
    </location>
</feature>